<keyword evidence="5" id="KW-0472">Membrane</keyword>
<comment type="catalytic activity">
    <reaction evidence="4">
        <text>methylglyoxal + H2O = (R)-lactate + H(+)</text>
        <dbReference type="Rhea" id="RHEA:27754"/>
        <dbReference type="ChEBI" id="CHEBI:15377"/>
        <dbReference type="ChEBI" id="CHEBI:15378"/>
        <dbReference type="ChEBI" id="CHEBI:16004"/>
        <dbReference type="ChEBI" id="CHEBI:17158"/>
        <dbReference type="EC" id="4.2.1.130"/>
    </reaction>
</comment>
<dbReference type="InterPro" id="IPR002818">
    <property type="entry name" value="DJ-1/PfpI"/>
</dbReference>
<evidence type="ECO:0000313" key="7">
    <source>
        <dbReference type="EMBL" id="KRY50567.1"/>
    </source>
</evidence>
<keyword evidence="5" id="KW-1133">Transmembrane helix</keyword>
<dbReference type="EC" id="4.2.1.130" evidence="2"/>
<dbReference type="Proteomes" id="UP000054653">
    <property type="component" value="Unassembled WGS sequence"/>
</dbReference>
<evidence type="ECO:0000259" key="6">
    <source>
        <dbReference type="Pfam" id="PF01965"/>
    </source>
</evidence>
<reference evidence="7 8" key="1">
    <citation type="submission" date="2015-01" db="EMBL/GenBank/DDBJ databases">
        <title>Evolution of Trichinella species and genotypes.</title>
        <authorList>
            <person name="Korhonen P.K."/>
            <person name="Edoardo P."/>
            <person name="Giuseppe L.R."/>
            <person name="Gasser R.B."/>
        </authorList>
    </citation>
    <scope>NUCLEOTIDE SEQUENCE [LARGE SCALE GENOMIC DNA]</scope>
    <source>
        <strain evidence="7">ISS120</strain>
    </source>
</reference>
<dbReference type="AlphaFoldDB" id="A0A0V1CN53"/>
<accession>A0A0V1CN53</accession>
<name>A0A0V1CN53_TRIBR</name>
<dbReference type="GO" id="GO:0005739">
    <property type="term" value="C:mitochondrion"/>
    <property type="evidence" value="ECO:0007669"/>
    <property type="project" value="TreeGrafter"/>
</dbReference>
<dbReference type="GO" id="GO:0046295">
    <property type="term" value="P:glycolate biosynthetic process"/>
    <property type="evidence" value="ECO:0007669"/>
    <property type="project" value="UniProtKB-ARBA"/>
</dbReference>
<evidence type="ECO:0000256" key="5">
    <source>
        <dbReference type="SAM" id="Phobius"/>
    </source>
</evidence>
<dbReference type="NCBIfam" id="TIGR01383">
    <property type="entry name" value="not_thiJ"/>
    <property type="match status" value="1"/>
</dbReference>
<organism evidence="7 8">
    <name type="scientific">Trichinella britovi</name>
    <name type="common">Parasitic roundworm</name>
    <dbReference type="NCBI Taxonomy" id="45882"/>
    <lineage>
        <taxon>Eukaryota</taxon>
        <taxon>Metazoa</taxon>
        <taxon>Ecdysozoa</taxon>
        <taxon>Nematoda</taxon>
        <taxon>Enoplea</taxon>
        <taxon>Dorylaimia</taxon>
        <taxon>Trichinellida</taxon>
        <taxon>Trichinellidae</taxon>
        <taxon>Trichinella</taxon>
    </lineage>
</organism>
<dbReference type="InterPro" id="IPR050325">
    <property type="entry name" value="Prot/Nucl_acid_deglycase"/>
</dbReference>
<dbReference type="GO" id="GO:0006979">
    <property type="term" value="P:response to oxidative stress"/>
    <property type="evidence" value="ECO:0007669"/>
    <property type="project" value="TreeGrafter"/>
</dbReference>
<keyword evidence="8" id="KW-1185">Reference proteome</keyword>
<dbReference type="PANTHER" id="PTHR48094">
    <property type="entry name" value="PROTEIN/NUCLEIC ACID DEGLYCASE DJ-1-RELATED"/>
    <property type="match status" value="1"/>
</dbReference>
<dbReference type="GO" id="GO:1902176">
    <property type="term" value="P:negative regulation of oxidative stress-induced intrinsic apoptotic signaling pathway"/>
    <property type="evidence" value="ECO:0007669"/>
    <property type="project" value="UniProtKB-ARBA"/>
</dbReference>
<comment type="caution">
    <text evidence="7">The sequence shown here is derived from an EMBL/GenBank/DDBJ whole genome shotgun (WGS) entry which is preliminary data.</text>
</comment>
<sequence length="503" mass="57585">MHRLLTYLNLKISYLYIEHMLMFCFSILICLSIVSCNLAAMSDRRTAVVLLSEGAEELETVAVVDILRRAEIEVTLASTTGNVEPIKCSRGVVIKPDDIFDAIKVNLFDVVVLPGGLKGAEFLANSTEVGKFLKLHEENGKLIAAICAAPIALKSHRIAEKHQITSHPVVANEFLGSAMYTYSEKMVVHDRNLVTSRGPGTAIAFALRLVSILISESTAETIARGIVLVLTTLTIHCRLVSREHRQNRTRLKAAASRQCRRPWRKVPTSRHCMDNRLTAANNDRQMSVGARLIRQFIDKLRARDATVDRIRSAEALVRGVHFRDYEERSSCRLMQFSHARADEVIDRFCDENGWDESSRNDLKFSAHMLDADQKSDTFIRFQKVGESEFFVHFIALKRIEETIFFGLARHHVKFKLSPNVKVTERNTWIYKNWWNKMRRNRNQPPTPEPEFEEETVPAEDMTLLENFFLLRALKKFAEDIPSSVNELQHEERQFLTMGSDYDF</sequence>
<keyword evidence="5" id="KW-0812">Transmembrane</keyword>
<dbReference type="GO" id="GO:0005634">
    <property type="term" value="C:nucleus"/>
    <property type="evidence" value="ECO:0007669"/>
    <property type="project" value="TreeGrafter"/>
</dbReference>
<evidence type="ECO:0000256" key="4">
    <source>
        <dbReference type="ARBA" id="ARBA00048082"/>
    </source>
</evidence>
<dbReference type="Gene3D" id="3.40.50.880">
    <property type="match status" value="1"/>
</dbReference>
<protein>
    <recommendedName>
        <fullName evidence="2">D-lactate dehydratase</fullName>
        <ecNumber evidence="2">4.2.1.130</ecNumber>
    </recommendedName>
</protein>
<dbReference type="GO" id="GO:0019172">
    <property type="term" value="F:glyoxalase III activity"/>
    <property type="evidence" value="ECO:0007669"/>
    <property type="project" value="UniProtKB-EC"/>
</dbReference>
<feature type="transmembrane region" description="Helical" evidence="5">
    <location>
        <begin position="20"/>
        <end position="40"/>
    </location>
</feature>
<dbReference type="InterPro" id="IPR029062">
    <property type="entry name" value="Class_I_gatase-like"/>
</dbReference>
<evidence type="ECO:0000313" key="8">
    <source>
        <dbReference type="Proteomes" id="UP000054653"/>
    </source>
</evidence>
<dbReference type="OrthoDB" id="543156at2759"/>
<dbReference type="InterPro" id="IPR006287">
    <property type="entry name" value="DJ-1"/>
</dbReference>
<proteinExistence type="predicted"/>
<dbReference type="EMBL" id="JYDI01000147">
    <property type="protein sequence ID" value="KRY50567.1"/>
    <property type="molecule type" value="Genomic_DNA"/>
</dbReference>
<dbReference type="Pfam" id="PF01965">
    <property type="entry name" value="DJ-1_PfpI"/>
    <property type="match status" value="1"/>
</dbReference>
<dbReference type="PANTHER" id="PTHR48094:SF12">
    <property type="entry name" value="PARKINSON DISEASE PROTEIN 7 HOMOLOG"/>
    <property type="match status" value="1"/>
</dbReference>
<keyword evidence="3" id="KW-0963">Cytoplasm</keyword>
<feature type="domain" description="DJ-1/PfpI" evidence="6">
    <location>
        <begin position="46"/>
        <end position="210"/>
    </location>
</feature>
<comment type="subcellular location">
    <subcellularLocation>
        <location evidence="1">Cytoplasm</location>
    </subcellularLocation>
</comment>
<evidence type="ECO:0000256" key="2">
    <source>
        <dbReference type="ARBA" id="ARBA00013134"/>
    </source>
</evidence>
<dbReference type="SUPFAM" id="SSF52317">
    <property type="entry name" value="Class I glutamine amidotransferase-like"/>
    <property type="match status" value="1"/>
</dbReference>
<dbReference type="CDD" id="cd03135">
    <property type="entry name" value="GATase1_DJ-1"/>
    <property type="match status" value="1"/>
</dbReference>
<dbReference type="GO" id="GO:1903189">
    <property type="term" value="P:glyoxal metabolic process"/>
    <property type="evidence" value="ECO:0007669"/>
    <property type="project" value="UniProtKB-ARBA"/>
</dbReference>
<evidence type="ECO:0000256" key="1">
    <source>
        <dbReference type="ARBA" id="ARBA00004496"/>
    </source>
</evidence>
<evidence type="ECO:0000256" key="3">
    <source>
        <dbReference type="ARBA" id="ARBA00022490"/>
    </source>
</evidence>
<gene>
    <name evidence="7" type="primary">PARK7</name>
    <name evidence="7" type="ORF">T03_17273</name>
</gene>
<dbReference type="GO" id="GO:0036471">
    <property type="term" value="P:cellular response to glyoxal"/>
    <property type="evidence" value="ECO:0007669"/>
    <property type="project" value="UniProtKB-ARBA"/>
</dbReference>
<dbReference type="FunFam" id="3.40.50.880:FF:000022">
    <property type="entry name" value="protein deglycase DJ-1"/>
    <property type="match status" value="1"/>
</dbReference>
<dbReference type="STRING" id="45882.A0A0V1CN53"/>